<evidence type="ECO:0000256" key="2">
    <source>
        <dbReference type="ARBA" id="ARBA00023125"/>
    </source>
</evidence>
<evidence type="ECO:0000256" key="1">
    <source>
        <dbReference type="ARBA" id="ARBA00023015"/>
    </source>
</evidence>
<dbReference type="GO" id="GO:0003700">
    <property type="term" value="F:DNA-binding transcription factor activity"/>
    <property type="evidence" value="ECO:0007669"/>
    <property type="project" value="InterPro"/>
</dbReference>
<keyword evidence="1" id="KW-0805">Transcription regulation</keyword>
<dbReference type="InterPro" id="IPR036388">
    <property type="entry name" value="WH-like_DNA-bd_sf"/>
</dbReference>
<dbReference type="SMART" id="SM00347">
    <property type="entry name" value="HTH_MARR"/>
    <property type="match status" value="1"/>
</dbReference>
<proteinExistence type="predicted"/>
<evidence type="ECO:0000256" key="3">
    <source>
        <dbReference type="ARBA" id="ARBA00023163"/>
    </source>
</evidence>
<reference evidence="5 6" key="1">
    <citation type="submission" date="2021-01" db="EMBL/GenBank/DDBJ databases">
        <title>Whole genome shotgun sequence of Planobispora longispora NBRC 13918.</title>
        <authorList>
            <person name="Komaki H."/>
            <person name="Tamura T."/>
        </authorList>
    </citation>
    <scope>NUCLEOTIDE SEQUENCE [LARGE SCALE GENOMIC DNA]</scope>
    <source>
        <strain evidence="5 6">NBRC 13918</strain>
    </source>
</reference>
<dbReference type="Proteomes" id="UP000616724">
    <property type="component" value="Unassembled WGS sequence"/>
</dbReference>
<dbReference type="PROSITE" id="PS50995">
    <property type="entry name" value="HTH_MARR_2"/>
    <property type="match status" value="1"/>
</dbReference>
<dbReference type="InterPro" id="IPR036390">
    <property type="entry name" value="WH_DNA-bd_sf"/>
</dbReference>
<evidence type="ECO:0000313" key="6">
    <source>
        <dbReference type="Proteomes" id="UP000616724"/>
    </source>
</evidence>
<comment type="caution">
    <text evidence="5">The sequence shown here is derived from an EMBL/GenBank/DDBJ whole genome shotgun (WGS) entry which is preliminary data.</text>
</comment>
<evidence type="ECO:0000259" key="4">
    <source>
        <dbReference type="PROSITE" id="PS50995"/>
    </source>
</evidence>
<keyword evidence="2" id="KW-0238">DNA-binding</keyword>
<accession>A0A8J3RMD5</accession>
<gene>
    <name evidence="5" type="ORF">Plo01_26830</name>
</gene>
<dbReference type="InterPro" id="IPR000835">
    <property type="entry name" value="HTH_MarR-typ"/>
</dbReference>
<dbReference type="AlphaFoldDB" id="A0A8J3RMD5"/>
<organism evidence="5 6">
    <name type="scientific">Planobispora longispora</name>
    <dbReference type="NCBI Taxonomy" id="28887"/>
    <lineage>
        <taxon>Bacteria</taxon>
        <taxon>Bacillati</taxon>
        <taxon>Actinomycetota</taxon>
        <taxon>Actinomycetes</taxon>
        <taxon>Streptosporangiales</taxon>
        <taxon>Streptosporangiaceae</taxon>
        <taxon>Planobispora</taxon>
    </lineage>
</organism>
<evidence type="ECO:0000313" key="5">
    <source>
        <dbReference type="EMBL" id="GIH76254.1"/>
    </source>
</evidence>
<dbReference type="PANTHER" id="PTHR42756:SF1">
    <property type="entry name" value="TRANSCRIPTIONAL REPRESSOR OF EMRAB OPERON"/>
    <property type="match status" value="1"/>
</dbReference>
<keyword evidence="3" id="KW-0804">Transcription</keyword>
<keyword evidence="6" id="KW-1185">Reference proteome</keyword>
<dbReference type="Gene3D" id="1.10.10.10">
    <property type="entry name" value="Winged helix-like DNA-binding domain superfamily/Winged helix DNA-binding domain"/>
    <property type="match status" value="1"/>
</dbReference>
<dbReference type="RefSeq" id="WP_203890855.1">
    <property type="nucleotide sequence ID" value="NZ_BOOH01000019.1"/>
</dbReference>
<sequence>MRTGAGDRIDTHTGYMLVRLGVAAAALFDDALIPLNLRGRHVKVMGHIHDGTPSQQDLCRLTGMDRTTMVAVVDDLERLGHARRERSATDRRKHVVILTAEGAAALTEALRLLAEAQEELLSPLPAAERDQFHDLVSRLFAARAGE</sequence>
<dbReference type="GO" id="GO:0003677">
    <property type="term" value="F:DNA binding"/>
    <property type="evidence" value="ECO:0007669"/>
    <property type="project" value="UniProtKB-KW"/>
</dbReference>
<protein>
    <submittedName>
        <fullName evidence="5">MarR family transcriptional regulator</fullName>
    </submittedName>
</protein>
<feature type="domain" description="HTH marR-type" evidence="4">
    <location>
        <begin position="10"/>
        <end position="141"/>
    </location>
</feature>
<name>A0A8J3RMD5_9ACTN</name>
<dbReference type="SUPFAM" id="SSF46785">
    <property type="entry name" value="Winged helix' DNA-binding domain"/>
    <property type="match status" value="1"/>
</dbReference>
<dbReference type="EMBL" id="BOOH01000019">
    <property type="protein sequence ID" value="GIH76254.1"/>
    <property type="molecule type" value="Genomic_DNA"/>
</dbReference>
<dbReference type="PRINTS" id="PR00598">
    <property type="entry name" value="HTHMARR"/>
</dbReference>
<dbReference type="Pfam" id="PF12802">
    <property type="entry name" value="MarR_2"/>
    <property type="match status" value="1"/>
</dbReference>
<dbReference type="PANTHER" id="PTHR42756">
    <property type="entry name" value="TRANSCRIPTIONAL REGULATOR, MARR"/>
    <property type="match status" value="1"/>
</dbReference>